<comment type="caution">
    <text evidence="2">The sequence shown here is derived from an EMBL/GenBank/DDBJ whole genome shotgun (WGS) entry which is preliminary data.</text>
</comment>
<name>A0A9W6BZA9_9CHLO</name>
<evidence type="ECO:0000313" key="3">
    <source>
        <dbReference type="Proteomes" id="UP001165080"/>
    </source>
</evidence>
<dbReference type="EMBL" id="BRXU01000041">
    <property type="protein sequence ID" value="GLC61022.1"/>
    <property type="molecule type" value="Genomic_DNA"/>
</dbReference>
<protein>
    <submittedName>
        <fullName evidence="2">Uncharacterized protein</fullName>
    </submittedName>
</protein>
<keyword evidence="3" id="KW-1185">Reference proteome</keyword>
<dbReference type="Proteomes" id="UP001165080">
    <property type="component" value="Unassembled WGS sequence"/>
</dbReference>
<dbReference type="AlphaFoldDB" id="A0A9W6BZA9"/>
<gene>
    <name evidence="2" type="primary">PLESTBF000857</name>
    <name evidence="2" type="ORF">PLESTB_001707600</name>
</gene>
<accession>A0A9W6BZA9</accession>
<feature type="compositionally biased region" description="Basic residues" evidence="1">
    <location>
        <begin position="42"/>
        <end position="51"/>
    </location>
</feature>
<evidence type="ECO:0000256" key="1">
    <source>
        <dbReference type="SAM" id="MobiDB-lite"/>
    </source>
</evidence>
<evidence type="ECO:0000313" key="2">
    <source>
        <dbReference type="EMBL" id="GLC61022.1"/>
    </source>
</evidence>
<proteinExistence type="predicted"/>
<feature type="region of interest" description="Disordered" evidence="1">
    <location>
        <begin position="1"/>
        <end position="91"/>
    </location>
</feature>
<feature type="compositionally biased region" description="Basic residues" evidence="1">
    <location>
        <begin position="74"/>
        <end position="91"/>
    </location>
</feature>
<sequence length="91" mass="11243">MVCSTGRTGRWSHCQSCAGSSQRSSMQPQRPTSPHWWLQQQPRRRQPLRRRQPPERLQALRWRQAQREPLRRQQPPRRRRPRRRKKATWTR</sequence>
<reference evidence="2 3" key="1">
    <citation type="journal article" date="2023" name="Commun. Biol.">
        <title>Reorganization of the ancestral sex-determining regions during the evolution of trioecy in Pleodorina starrii.</title>
        <authorList>
            <person name="Takahashi K."/>
            <person name="Suzuki S."/>
            <person name="Kawai-Toyooka H."/>
            <person name="Yamamoto K."/>
            <person name="Hamaji T."/>
            <person name="Ootsuki R."/>
            <person name="Yamaguchi H."/>
            <person name="Kawachi M."/>
            <person name="Higashiyama T."/>
            <person name="Nozaki H."/>
        </authorList>
    </citation>
    <scope>NUCLEOTIDE SEQUENCE [LARGE SCALE GENOMIC DNA]</scope>
    <source>
        <strain evidence="2 3">NIES-4479</strain>
    </source>
</reference>
<organism evidence="2 3">
    <name type="scientific">Pleodorina starrii</name>
    <dbReference type="NCBI Taxonomy" id="330485"/>
    <lineage>
        <taxon>Eukaryota</taxon>
        <taxon>Viridiplantae</taxon>
        <taxon>Chlorophyta</taxon>
        <taxon>core chlorophytes</taxon>
        <taxon>Chlorophyceae</taxon>
        <taxon>CS clade</taxon>
        <taxon>Chlamydomonadales</taxon>
        <taxon>Volvocaceae</taxon>
        <taxon>Pleodorina</taxon>
    </lineage>
</organism>
<feature type="compositionally biased region" description="Low complexity" evidence="1">
    <location>
        <begin position="20"/>
        <end position="41"/>
    </location>
</feature>